<dbReference type="SUPFAM" id="SSF53335">
    <property type="entry name" value="S-adenosyl-L-methionine-dependent methyltransferases"/>
    <property type="match status" value="1"/>
</dbReference>
<evidence type="ECO:0000313" key="5">
    <source>
        <dbReference type="Proteomes" id="UP000694865"/>
    </source>
</evidence>
<comment type="similarity">
    <text evidence="1">Belongs to the spermidine/spermine synthase family.</text>
</comment>
<dbReference type="InterPro" id="IPR015576">
    <property type="entry name" value="Spermine_synthase_animal"/>
</dbReference>
<evidence type="ECO:0000256" key="3">
    <source>
        <dbReference type="PROSITE-ProRule" id="PRU00354"/>
    </source>
</evidence>
<evidence type="ECO:0000256" key="2">
    <source>
        <dbReference type="ARBA" id="ARBA00022679"/>
    </source>
</evidence>
<evidence type="ECO:0000259" key="4">
    <source>
        <dbReference type="PROSITE" id="PS51006"/>
    </source>
</evidence>
<keyword evidence="5" id="KW-1185">Reference proteome</keyword>
<dbReference type="PROSITE" id="PS51006">
    <property type="entry name" value="PABS_2"/>
    <property type="match status" value="1"/>
</dbReference>
<keyword evidence="2 3" id="KW-0808">Transferase</keyword>
<name>A0ABM0MB01_SACKO</name>
<organism evidence="5 6">
    <name type="scientific">Saccoglossus kowalevskii</name>
    <name type="common">Acorn worm</name>
    <dbReference type="NCBI Taxonomy" id="10224"/>
    <lineage>
        <taxon>Eukaryota</taxon>
        <taxon>Metazoa</taxon>
        <taxon>Hemichordata</taxon>
        <taxon>Enteropneusta</taxon>
        <taxon>Harrimaniidae</taxon>
        <taxon>Saccoglossus</taxon>
    </lineage>
</organism>
<feature type="non-terminal residue" evidence="6">
    <location>
        <position position="1"/>
    </location>
</feature>
<sequence>QLVINGAIKHLRGICYDSMDKLQGENYIVRVEDCIPALNDYIKNGKQFDYVVNDLTAIPITTEPRGSQWDFLRLILDLSIKVLKPTGKYFTQGNSSNAKDALTMYEDQLSKLHCDVEHSKETVCVPSYLELWVFYTIWHKQK</sequence>
<dbReference type="Pfam" id="PF01564">
    <property type="entry name" value="Spermine_synth"/>
    <property type="match status" value="1"/>
</dbReference>
<dbReference type="Proteomes" id="UP000694865">
    <property type="component" value="Unplaced"/>
</dbReference>
<dbReference type="PANTHER" id="PTHR46315:SF1">
    <property type="entry name" value="SPERMINE SYNTHASE"/>
    <property type="match status" value="1"/>
</dbReference>
<evidence type="ECO:0000256" key="1">
    <source>
        <dbReference type="ARBA" id="ARBA00007867"/>
    </source>
</evidence>
<feature type="domain" description="PABS" evidence="4">
    <location>
        <begin position="1"/>
        <end position="139"/>
    </location>
</feature>
<accession>A0ABM0MB01</accession>
<protein>
    <submittedName>
        <fullName evidence="6">Spermine synthase-like</fullName>
    </submittedName>
</protein>
<dbReference type="RefSeq" id="XP_006817192.1">
    <property type="nucleotide sequence ID" value="XM_006817129.1"/>
</dbReference>
<dbReference type="Gene3D" id="3.40.50.150">
    <property type="entry name" value="Vaccinia Virus protein VP39"/>
    <property type="match status" value="1"/>
</dbReference>
<evidence type="ECO:0000313" key="6">
    <source>
        <dbReference type="RefSeq" id="XP_006817192.1"/>
    </source>
</evidence>
<reference evidence="6" key="1">
    <citation type="submission" date="2025-08" db="UniProtKB">
        <authorList>
            <consortium name="RefSeq"/>
        </authorList>
    </citation>
    <scope>IDENTIFICATION</scope>
    <source>
        <tissue evidence="6">Testes</tissue>
    </source>
</reference>
<dbReference type="GeneID" id="102807140"/>
<dbReference type="InterPro" id="IPR030374">
    <property type="entry name" value="PABS"/>
</dbReference>
<keyword evidence="3" id="KW-0620">Polyamine biosynthesis</keyword>
<proteinExistence type="inferred from homology"/>
<dbReference type="InterPro" id="IPR029063">
    <property type="entry name" value="SAM-dependent_MTases_sf"/>
</dbReference>
<dbReference type="PANTHER" id="PTHR46315">
    <property type="entry name" value="SPERMINE SYNTHASE"/>
    <property type="match status" value="1"/>
</dbReference>
<feature type="active site" description="Proton acceptor" evidence="3">
    <location>
        <position position="54"/>
    </location>
</feature>
<gene>
    <name evidence="6" type="primary">LOC102807140</name>
</gene>